<feature type="chain" id="PRO_5039398886" evidence="1">
    <location>
        <begin position="32"/>
        <end position="370"/>
    </location>
</feature>
<protein>
    <submittedName>
        <fullName evidence="2">Curli biogenesis system outer membrane secretion channel CsgG</fullName>
    </submittedName>
</protein>
<evidence type="ECO:0000313" key="3">
    <source>
        <dbReference type="Proteomes" id="UP000183469"/>
    </source>
</evidence>
<feature type="signal peptide" evidence="1">
    <location>
        <begin position="1"/>
        <end position="31"/>
    </location>
</feature>
<dbReference type="Gene3D" id="3.30.1660.40">
    <property type="entry name" value="FlgT, N-terminal domain"/>
    <property type="match status" value="1"/>
</dbReference>
<dbReference type="InterPro" id="IPR038180">
    <property type="entry name" value="FlgT_N_sf"/>
</dbReference>
<name>A0A1H3VIW2_SELRU</name>
<dbReference type="EMBL" id="FNQG01000002">
    <property type="protein sequence ID" value="SDZ74611.1"/>
    <property type="molecule type" value="Genomic_DNA"/>
</dbReference>
<reference evidence="2 3" key="1">
    <citation type="submission" date="2016-10" db="EMBL/GenBank/DDBJ databases">
        <authorList>
            <person name="de Groot N.N."/>
        </authorList>
    </citation>
    <scope>NUCLEOTIDE SEQUENCE [LARGE SCALE GENOMIC DNA]</scope>
    <source>
        <strain evidence="2 3">DSM 2872</strain>
    </source>
</reference>
<organism evidence="2 3">
    <name type="scientific">Selenomonas ruminantium</name>
    <dbReference type="NCBI Taxonomy" id="971"/>
    <lineage>
        <taxon>Bacteria</taxon>
        <taxon>Bacillati</taxon>
        <taxon>Bacillota</taxon>
        <taxon>Negativicutes</taxon>
        <taxon>Selenomonadales</taxon>
        <taxon>Selenomonadaceae</taxon>
        <taxon>Selenomonas</taxon>
    </lineage>
</organism>
<dbReference type="AlphaFoldDB" id="A0A1H3VIW2"/>
<evidence type="ECO:0000256" key="1">
    <source>
        <dbReference type="SAM" id="SignalP"/>
    </source>
</evidence>
<evidence type="ECO:0000313" key="2">
    <source>
        <dbReference type="EMBL" id="SDZ74611.1"/>
    </source>
</evidence>
<gene>
    <name evidence="2" type="ORF">SAMN05660648_00284</name>
</gene>
<dbReference type="OrthoDB" id="1675514at2"/>
<proteinExistence type="predicted"/>
<accession>A0A1H3VIW2</accession>
<keyword evidence="1" id="KW-0732">Signal</keyword>
<dbReference type="RefSeq" id="WP_074670358.1">
    <property type="nucleotide sequence ID" value="NZ_FNQG01000002.1"/>
</dbReference>
<dbReference type="Proteomes" id="UP000183469">
    <property type="component" value="Unassembled WGS sequence"/>
</dbReference>
<sequence>MKVTKVQKKHGLKICLLALVCWWAFASVTWAAMVTVTGQGSSERGAIKAALRQAIEQQIGVMVDSRSYVQNYKLINDRVYTQADGYIRSYKVLEHNVVNGIHSAKVQVDVQEQKLTAALGTLAQKKAVIGMNMQDPRIGVLAMDRQGRAYPAVENNVINGLTSQGFSRVVDMGQISTAQRRQLLAAQYSQDRKLWQSLNIQSPVDYLVTAQVDLAVNSMADYVPMPGMANLKKAAASIAVRMVNANTGEVIYAGNFRGKSERRSNNAENEAINAAAAGIAKAIGEAALNKAANPSQHITLVITQNKWGNIADITNYLENIPGVNHAYVRATSFGNTTVDLEFNGTAHDLAAALEADGQKIVEMGSEYVKI</sequence>
<dbReference type="Gene3D" id="3.40.50.10610">
    <property type="entry name" value="ABC-type transport auxiliary lipoprotein component"/>
    <property type="match status" value="1"/>
</dbReference>